<keyword evidence="2" id="KW-0378">Hydrolase</keyword>
<evidence type="ECO:0000313" key="5">
    <source>
        <dbReference type="EMBL" id="KAK4220297.1"/>
    </source>
</evidence>
<dbReference type="GO" id="GO:0005737">
    <property type="term" value="C:cytoplasm"/>
    <property type="evidence" value="ECO:0007669"/>
    <property type="project" value="TreeGrafter"/>
</dbReference>
<evidence type="ECO:0000313" key="6">
    <source>
        <dbReference type="Proteomes" id="UP001301769"/>
    </source>
</evidence>
<dbReference type="GO" id="GO:0005634">
    <property type="term" value="C:nucleus"/>
    <property type="evidence" value="ECO:0007669"/>
    <property type="project" value="TreeGrafter"/>
</dbReference>
<dbReference type="InterPro" id="IPR029058">
    <property type="entry name" value="AB_hydrolase_fold"/>
</dbReference>
<dbReference type="GO" id="GO:0044550">
    <property type="term" value="P:secondary metabolite biosynthetic process"/>
    <property type="evidence" value="ECO:0007669"/>
    <property type="project" value="TreeGrafter"/>
</dbReference>
<reference evidence="5" key="2">
    <citation type="submission" date="2023-05" db="EMBL/GenBank/DDBJ databases">
        <authorList>
            <consortium name="Lawrence Berkeley National Laboratory"/>
            <person name="Steindorff A."/>
            <person name="Hensen N."/>
            <person name="Bonometti L."/>
            <person name="Westerberg I."/>
            <person name="Brannstrom I.O."/>
            <person name="Guillou S."/>
            <person name="Cros-Aarteil S."/>
            <person name="Calhoun S."/>
            <person name="Haridas S."/>
            <person name="Kuo A."/>
            <person name="Mondo S."/>
            <person name="Pangilinan J."/>
            <person name="Riley R."/>
            <person name="Labutti K."/>
            <person name="Andreopoulos B."/>
            <person name="Lipzen A."/>
            <person name="Chen C."/>
            <person name="Yanf M."/>
            <person name="Daum C."/>
            <person name="Ng V."/>
            <person name="Clum A."/>
            <person name="Ohm R."/>
            <person name="Martin F."/>
            <person name="Silar P."/>
            <person name="Natvig D."/>
            <person name="Lalanne C."/>
            <person name="Gautier V."/>
            <person name="Ament-Velasquez S.L."/>
            <person name="Kruys A."/>
            <person name="Hutchinson M.I."/>
            <person name="Powell A.J."/>
            <person name="Barry K."/>
            <person name="Miller A.N."/>
            <person name="Grigoriev I.V."/>
            <person name="Debuchy R."/>
            <person name="Gladieux P."/>
            <person name="Thoren M.H."/>
            <person name="Johannesson H."/>
        </authorList>
    </citation>
    <scope>NUCLEOTIDE SEQUENCE</scope>
    <source>
        <strain evidence="5">PSN293</strain>
    </source>
</reference>
<evidence type="ECO:0000256" key="3">
    <source>
        <dbReference type="SAM" id="MobiDB-lite"/>
    </source>
</evidence>
<keyword evidence="6" id="KW-1185">Reference proteome</keyword>
<comment type="similarity">
    <text evidence="1">Belongs to the LovG family.</text>
</comment>
<dbReference type="SUPFAM" id="SSF53474">
    <property type="entry name" value="alpha/beta-Hydrolases"/>
    <property type="match status" value="1"/>
</dbReference>
<dbReference type="Pfam" id="PF03959">
    <property type="entry name" value="FSH1"/>
    <property type="match status" value="1"/>
</dbReference>
<dbReference type="AlphaFoldDB" id="A0AAN7BEE2"/>
<gene>
    <name evidence="5" type="ORF">QBC37DRAFT_5722</name>
</gene>
<proteinExistence type="inferred from homology"/>
<evidence type="ECO:0000256" key="1">
    <source>
        <dbReference type="ARBA" id="ARBA00005863"/>
    </source>
</evidence>
<feature type="domain" description="Serine hydrolase" evidence="4">
    <location>
        <begin position="15"/>
        <end position="306"/>
    </location>
</feature>
<dbReference type="InterPro" id="IPR050593">
    <property type="entry name" value="LovG"/>
</dbReference>
<evidence type="ECO:0000259" key="4">
    <source>
        <dbReference type="Pfam" id="PF03959"/>
    </source>
</evidence>
<dbReference type="InterPro" id="IPR005645">
    <property type="entry name" value="FSH-like_dom"/>
</dbReference>
<feature type="region of interest" description="Disordered" evidence="3">
    <location>
        <begin position="145"/>
        <end position="171"/>
    </location>
</feature>
<dbReference type="GO" id="GO:0016787">
    <property type="term" value="F:hydrolase activity"/>
    <property type="evidence" value="ECO:0007669"/>
    <property type="project" value="UniProtKB-KW"/>
</dbReference>
<accession>A0AAN7BEE2</accession>
<dbReference type="EMBL" id="MU858045">
    <property type="protein sequence ID" value="KAK4220297.1"/>
    <property type="molecule type" value="Genomic_DNA"/>
</dbReference>
<organism evidence="5 6">
    <name type="scientific">Rhypophila decipiens</name>
    <dbReference type="NCBI Taxonomy" id="261697"/>
    <lineage>
        <taxon>Eukaryota</taxon>
        <taxon>Fungi</taxon>
        <taxon>Dikarya</taxon>
        <taxon>Ascomycota</taxon>
        <taxon>Pezizomycotina</taxon>
        <taxon>Sordariomycetes</taxon>
        <taxon>Sordariomycetidae</taxon>
        <taxon>Sordariales</taxon>
        <taxon>Naviculisporaceae</taxon>
        <taxon>Rhypophila</taxon>
    </lineage>
</organism>
<dbReference type="PANTHER" id="PTHR48070:SF3">
    <property type="entry name" value="ESTERASE DBAE-RELATED"/>
    <property type="match status" value="1"/>
</dbReference>
<sequence length="322" mass="35750">MSRSEKAEDATLALPRILCLHGGGVNAKVFGWQCRSIIRVLTPYFRLVFADGPFECHPHPDIVPVYGEHGPFYRWLRWMDRHEPVPAHEACKSILEGLQKFMDADEGTGEWVGVLGFSQGAKIAGSLLWSQEWFKEKWKERKANRGLNVNGNGNGHSVGGGGPFGSAQDEEEEVVLLRDNTRGGKAVEFKFGVVMAGSAPTVMLDPRPPKDQWGYAGGYEYDSRSVPRYVETADKTSLSFSDWPSLAEVEGGEHVITLPTLHVHGLADPGLERHRKLLELYCKRGTTKLVEWGGDHRLPIKTADVEPVTGKIMEMAWETGVI</sequence>
<evidence type="ECO:0000256" key="2">
    <source>
        <dbReference type="ARBA" id="ARBA00022801"/>
    </source>
</evidence>
<dbReference type="Proteomes" id="UP001301769">
    <property type="component" value="Unassembled WGS sequence"/>
</dbReference>
<reference evidence="5" key="1">
    <citation type="journal article" date="2023" name="Mol. Phylogenet. Evol.">
        <title>Genome-scale phylogeny and comparative genomics of the fungal order Sordariales.</title>
        <authorList>
            <person name="Hensen N."/>
            <person name="Bonometti L."/>
            <person name="Westerberg I."/>
            <person name="Brannstrom I.O."/>
            <person name="Guillou S."/>
            <person name="Cros-Aarteil S."/>
            <person name="Calhoun S."/>
            <person name="Haridas S."/>
            <person name="Kuo A."/>
            <person name="Mondo S."/>
            <person name="Pangilinan J."/>
            <person name="Riley R."/>
            <person name="LaButti K."/>
            <person name="Andreopoulos B."/>
            <person name="Lipzen A."/>
            <person name="Chen C."/>
            <person name="Yan M."/>
            <person name="Daum C."/>
            <person name="Ng V."/>
            <person name="Clum A."/>
            <person name="Steindorff A."/>
            <person name="Ohm R.A."/>
            <person name="Martin F."/>
            <person name="Silar P."/>
            <person name="Natvig D.O."/>
            <person name="Lalanne C."/>
            <person name="Gautier V."/>
            <person name="Ament-Velasquez S.L."/>
            <person name="Kruys A."/>
            <person name="Hutchinson M.I."/>
            <person name="Powell A.J."/>
            <person name="Barry K."/>
            <person name="Miller A.N."/>
            <person name="Grigoriev I.V."/>
            <person name="Debuchy R."/>
            <person name="Gladieux P."/>
            <person name="Hiltunen Thoren M."/>
            <person name="Johannesson H."/>
        </authorList>
    </citation>
    <scope>NUCLEOTIDE SEQUENCE</scope>
    <source>
        <strain evidence="5">PSN293</strain>
    </source>
</reference>
<comment type="caution">
    <text evidence="5">The sequence shown here is derived from an EMBL/GenBank/DDBJ whole genome shotgun (WGS) entry which is preliminary data.</text>
</comment>
<name>A0AAN7BEE2_9PEZI</name>
<protein>
    <submittedName>
        <fullName evidence="5">Citrinin biosynthesis oxidoreductase CtnB</fullName>
    </submittedName>
</protein>
<dbReference type="Gene3D" id="3.40.50.1820">
    <property type="entry name" value="alpha/beta hydrolase"/>
    <property type="match status" value="1"/>
</dbReference>
<dbReference type="PANTHER" id="PTHR48070">
    <property type="entry name" value="ESTERASE OVCA2"/>
    <property type="match status" value="1"/>
</dbReference>
<feature type="compositionally biased region" description="Gly residues" evidence="3">
    <location>
        <begin position="152"/>
        <end position="164"/>
    </location>
</feature>